<dbReference type="InterPro" id="IPR003593">
    <property type="entry name" value="AAA+_ATPase"/>
</dbReference>
<sequence>MMLAVENVSCRYGGFTAVDSVSLTLHPGEILGIAGTNGAGKSTLFAAIAGQQQASTGKIVFNDSDITHDAPYIRAKRGLVRTFQVPREFKSLTVLENLLAAAPNPEGEQMLAALVNTFSRRRKERELIEKADHILSFLNLAKVRDTQAHNLSGGQKKLLELGRVLMLDPQCILLDEPFAGVNPVLIEEICEHVQTLNAQGIAFIVIEHHLQALKSLTKRLIVMDRGIVLAEGDPQSVLDDPRVQEAYMGGVA</sequence>
<evidence type="ECO:0000256" key="4">
    <source>
        <dbReference type="ARBA" id="ARBA00022840"/>
    </source>
</evidence>
<dbReference type="InterPro" id="IPR051120">
    <property type="entry name" value="ABC_AA/LPS_Transport"/>
</dbReference>
<dbReference type="CDD" id="cd03219">
    <property type="entry name" value="ABC_Mj1267_LivG_branched"/>
    <property type="match status" value="1"/>
</dbReference>
<proteinExistence type="predicted"/>
<dbReference type="AlphaFoldDB" id="A0A6B2R1Z8"/>
<dbReference type="InterPro" id="IPR027417">
    <property type="entry name" value="P-loop_NTPase"/>
</dbReference>
<organism evidence="6">
    <name type="scientific">Sheuella amnicola</name>
    <dbReference type="NCBI Taxonomy" id="2707330"/>
    <lineage>
        <taxon>Bacteria</taxon>
        <taxon>Pseudomonadati</taxon>
        <taxon>Pseudomonadota</taxon>
        <taxon>Betaproteobacteria</taxon>
        <taxon>Burkholderiales</taxon>
        <taxon>Alcaligenaceae</taxon>
        <taxon>Sheuella</taxon>
    </lineage>
</organism>
<dbReference type="GO" id="GO:0016887">
    <property type="term" value="F:ATP hydrolysis activity"/>
    <property type="evidence" value="ECO:0007669"/>
    <property type="project" value="InterPro"/>
</dbReference>
<keyword evidence="2" id="KW-0472">Membrane</keyword>
<dbReference type="InterPro" id="IPR032823">
    <property type="entry name" value="BCA_ABC_TP_C"/>
</dbReference>
<evidence type="ECO:0000259" key="5">
    <source>
        <dbReference type="PROSITE" id="PS50893"/>
    </source>
</evidence>
<dbReference type="RefSeq" id="WP_163655048.1">
    <property type="nucleotide sequence ID" value="NZ_JAAGRN010000006.1"/>
</dbReference>
<gene>
    <name evidence="6" type="ORF">G3I67_10455</name>
</gene>
<protein>
    <submittedName>
        <fullName evidence="6">ABC transporter ATP-binding protein</fullName>
    </submittedName>
</protein>
<dbReference type="GO" id="GO:0005524">
    <property type="term" value="F:ATP binding"/>
    <property type="evidence" value="ECO:0007669"/>
    <property type="project" value="UniProtKB-KW"/>
</dbReference>
<reference evidence="6" key="1">
    <citation type="submission" date="2020-02" db="EMBL/GenBank/DDBJ databases">
        <authorList>
            <person name="Chen W.-M."/>
        </authorList>
    </citation>
    <scope>NUCLEOTIDE SEQUENCE</scope>
    <source>
        <strain evidence="6">NBD-18</strain>
    </source>
</reference>
<dbReference type="InterPro" id="IPR017871">
    <property type="entry name" value="ABC_transporter-like_CS"/>
</dbReference>
<keyword evidence="3" id="KW-0547">Nucleotide-binding</keyword>
<evidence type="ECO:0000313" key="6">
    <source>
        <dbReference type="EMBL" id="NDY83654.1"/>
    </source>
</evidence>
<dbReference type="SMART" id="SM00382">
    <property type="entry name" value="AAA"/>
    <property type="match status" value="1"/>
</dbReference>
<keyword evidence="1" id="KW-0813">Transport</keyword>
<evidence type="ECO:0000256" key="2">
    <source>
        <dbReference type="ARBA" id="ARBA00022475"/>
    </source>
</evidence>
<dbReference type="GO" id="GO:0005886">
    <property type="term" value="C:plasma membrane"/>
    <property type="evidence" value="ECO:0007669"/>
    <property type="project" value="TreeGrafter"/>
</dbReference>
<dbReference type="PROSITE" id="PS50893">
    <property type="entry name" value="ABC_TRANSPORTER_2"/>
    <property type="match status" value="1"/>
</dbReference>
<dbReference type="Pfam" id="PF00005">
    <property type="entry name" value="ABC_tran"/>
    <property type="match status" value="1"/>
</dbReference>
<keyword evidence="4 6" id="KW-0067">ATP-binding</keyword>
<name>A0A6B2R1Z8_9BURK</name>
<dbReference type="PROSITE" id="PS00211">
    <property type="entry name" value="ABC_TRANSPORTER_1"/>
    <property type="match status" value="1"/>
</dbReference>
<feature type="domain" description="ABC transporter" evidence="5">
    <location>
        <begin position="3"/>
        <end position="250"/>
    </location>
</feature>
<dbReference type="InterPro" id="IPR003439">
    <property type="entry name" value="ABC_transporter-like_ATP-bd"/>
</dbReference>
<comment type="caution">
    <text evidence="6">The sequence shown here is derived from an EMBL/GenBank/DDBJ whole genome shotgun (WGS) entry which is preliminary data.</text>
</comment>
<evidence type="ECO:0000256" key="1">
    <source>
        <dbReference type="ARBA" id="ARBA00022448"/>
    </source>
</evidence>
<dbReference type="Pfam" id="PF12399">
    <property type="entry name" value="BCA_ABC_TP_C"/>
    <property type="match status" value="1"/>
</dbReference>
<dbReference type="SUPFAM" id="SSF52540">
    <property type="entry name" value="P-loop containing nucleoside triphosphate hydrolases"/>
    <property type="match status" value="1"/>
</dbReference>
<dbReference type="PANTHER" id="PTHR45772:SF9">
    <property type="entry name" value="CONSERVED COMPONENT OF ABC TRANSPORTER FOR NATURAL AMINO ACIDS"/>
    <property type="match status" value="1"/>
</dbReference>
<dbReference type="EMBL" id="JAAGRN010000006">
    <property type="protein sequence ID" value="NDY83654.1"/>
    <property type="molecule type" value="Genomic_DNA"/>
</dbReference>
<dbReference type="PANTHER" id="PTHR45772">
    <property type="entry name" value="CONSERVED COMPONENT OF ABC TRANSPORTER FOR NATURAL AMINO ACIDS-RELATED"/>
    <property type="match status" value="1"/>
</dbReference>
<accession>A0A6B2R1Z8</accession>
<evidence type="ECO:0000256" key="3">
    <source>
        <dbReference type="ARBA" id="ARBA00022741"/>
    </source>
</evidence>
<dbReference type="Gene3D" id="3.40.50.300">
    <property type="entry name" value="P-loop containing nucleotide triphosphate hydrolases"/>
    <property type="match status" value="1"/>
</dbReference>
<keyword evidence="2" id="KW-1003">Cell membrane</keyword>